<dbReference type="STRING" id="49390.A0A068UDR5"/>
<evidence type="ECO:0000256" key="6">
    <source>
        <dbReference type="SAM" id="MobiDB-lite"/>
    </source>
</evidence>
<dbReference type="AlphaFoldDB" id="A0A068UDR5"/>
<dbReference type="PRINTS" id="PR00404">
    <property type="entry name" value="MADSDOMAIN"/>
</dbReference>
<dbReference type="SMART" id="SM00432">
    <property type="entry name" value="MADS"/>
    <property type="match status" value="1"/>
</dbReference>
<protein>
    <recommendedName>
        <fullName evidence="7">MADS-box domain-containing protein</fullName>
    </recommendedName>
</protein>
<dbReference type="PANTHER" id="PTHR11945">
    <property type="entry name" value="MADS BOX PROTEIN"/>
    <property type="match status" value="1"/>
</dbReference>
<proteinExistence type="predicted"/>
<evidence type="ECO:0000256" key="5">
    <source>
        <dbReference type="ARBA" id="ARBA00023242"/>
    </source>
</evidence>
<dbReference type="GO" id="GO:0046983">
    <property type="term" value="F:protein dimerization activity"/>
    <property type="evidence" value="ECO:0007669"/>
    <property type="project" value="InterPro"/>
</dbReference>
<dbReference type="PANTHER" id="PTHR11945:SF629">
    <property type="entry name" value="OS02G0164450 PROTEIN"/>
    <property type="match status" value="1"/>
</dbReference>
<dbReference type="EMBL" id="HG739105">
    <property type="protein sequence ID" value="CDP06344.1"/>
    <property type="molecule type" value="Genomic_DNA"/>
</dbReference>
<comment type="subcellular location">
    <subcellularLocation>
        <location evidence="1">Nucleus</location>
    </subcellularLocation>
</comment>
<dbReference type="InterPro" id="IPR002100">
    <property type="entry name" value="TF_MADSbox"/>
</dbReference>
<evidence type="ECO:0000256" key="2">
    <source>
        <dbReference type="ARBA" id="ARBA00023015"/>
    </source>
</evidence>
<dbReference type="GO" id="GO:0005634">
    <property type="term" value="C:nucleus"/>
    <property type="evidence" value="ECO:0007669"/>
    <property type="project" value="UniProtKB-SubCell"/>
</dbReference>
<keyword evidence="5" id="KW-0539">Nucleus</keyword>
<sequence length="340" mass="37181">MEETTVVKRTTTGRRTTGRRKIEIKKIEEKNKLQVTFSKRRKGLFKKAAELSVLCGADVAILVQSPAGKVFGFGGRASIDTIIDRYLAGKASEKSLMQNKGDNSKGFWWEQPIDNLDLEELLEYKAAMEILRKNVLARADEIAAAAANNIDAAKNNVAANNNSAANNNAESSSGLFIPNVAVDSFGGLPVIHCESDDSGGGDDDDEEEEDDNMNANVKASAVENLNVETNRHQPLMLGNPKLESTDDSDVLFMFENPNPEIDINRPLMLTIPKLEIVDSDQPLMFEIPSPETNNNQLLMSENPNPQTNSDQPLVLENPITETNGEVAEVSENPNPPKTSS</sequence>
<dbReference type="PROSITE" id="PS50066">
    <property type="entry name" value="MADS_BOX_2"/>
    <property type="match status" value="1"/>
</dbReference>
<dbReference type="FunFam" id="3.40.1810.10:FF:000006">
    <property type="entry name" value="Agamous-like MADS-box protein AGL62"/>
    <property type="match status" value="1"/>
</dbReference>
<feature type="region of interest" description="Disordered" evidence="6">
    <location>
        <begin position="289"/>
        <end position="340"/>
    </location>
</feature>
<dbReference type="GO" id="GO:0000978">
    <property type="term" value="F:RNA polymerase II cis-regulatory region sequence-specific DNA binding"/>
    <property type="evidence" value="ECO:0007669"/>
    <property type="project" value="TreeGrafter"/>
</dbReference>
<dbReference type="Proteomes" id="UP000295252">
    <property type="component" value="Chromosome XI"/>
</dbReference>
<dbReference type="Pfam" id="PF00319">
    <property type="entry name" value="SRF-TF"/>
    <property type="match status" value="1"/>
</dbReference>
<evidence type="ECO:0000256" key="4">
    <source>
        <dbReference type="ARBA" id="ARBA00023163"/>
    </source>
</evidence>
<organism evidence="8 9">
    <name type="scientific">Coffea canephora</name>
    <name type="common">Robusta coffee</name>
    <dbReference type="NCBI Taxonomy" id="49390"/>
    <lineage>
        <taxon>Eukaryota</taxon>
        <taxon>Viridiplantae</taxon>
        <taxon>Streptophyta</taxon>
        <taxon>Embryophyta</taxon>
        <taxon>Tracheophyta</taxon>
        <taxon>Spermatophyta</taxon>
        <taxon>Magnoliopsida</taxon>
        <taxon>eudicotyledons</taxon>
        <taxon>Gunneridae</taxon>
        <taxon>Pentapetalae</taxon>
        <taxon>asterids</taxon>
        <taxon>lamiids</taxon>
        <taxon>Gentianales</taxon>
        <taxon>Rubiaceae</taxon>
        <taxon>Ixoroideae</taxon>
        <taxon>Gardenieae complex</taxon>
        <taxon>Bertiereae - Coffeeae clade</taxon>
        <taxon>Coffeeae</taxon>
        <taxon>Coffea</taxon>
    </lineage>
</organism>
<gene>
    <name evidence="8" type="ORF">GSCOC_T00023156001</name>
</gene>
<dbReference type="Gramene" id="CDP06344">
    <property type="protein sequence ID" value="CDP06344"/>
    <property type="gene ID" value="GSCOC_T00023156001"/>
</dbReference>
<evidence type="ECO:0000313" key="8">
    <source>
        <dbReference type="EMBL" id="CDP06344.1"/>
    </source>
</evidence>
<keyword evidence="2" id="KW-0805">Transcription regulation</keyword>
<name>A0A068UDR5_COFCA</name>
<dbReference type="InParanoid" id="A0A068UDR5"/>
<feature type="region of interest" description="Disordered" evidence="6">
    <location>
        <begin position="191"/>
        <end position="212"/>
    </location>
</feature>
<dbReference type="GO" id="GO:0000981">
    <property type="term" value="F:DNA-binding transcription factor activity, RNA polymerase II-specific"/>
    <property type="evidence" value="ECO:0007669"/>
    <property type="project" value="TreeGrafter"/>
</dbReference>
<reference evidence="9" key="1">
    <citation type="journal article" date="2014" name="Science">
        <title>The coffee genome provides insight into the convergent evolution of caffeine biosynthesis.</title>
        <authorList>
            <person name="Denoeud F."/>
            <person name="Carretero-Paulet L."/>
            <person name="Dereeper A."/>
            <person name="Droc G."/>
            <person name="Guyot R."/>
            <person name="Pietrella M."/>
            <person name="Zheng C."/>
            <person name="Alberti A."/>
            <person name="Anthony F."/>
            <person name="Aprea G."/>
            <person name="Aury J.M."/>
            <person name="Bento P."/>
            <person name="Bernard M."/>
            <person name="Bocs S."/>
            <person name="Campa C."/>
            <person name="Cenci A."/>
            <person name="Combes M.C."/>
            <person name="Crouzillat D."/>
            <person name="Da Silva C."/>
            <person name="Daddiego L."/>
            <person name="De Bellis F."/>
            <person name="Dussert S."/>
            <person name="Garsmeur O."/>
            <person name="Gayraud T."/>
            <person name="Guignon V."/>
            <person name="Jahn K."/>
            <person name="Jamilloux V."/>
            <person name="Joet T."/>
            <person name="Labadie K."/>
            <person name="Lan T."/>
            <person name="Leclercq J."/>
            <person name="Lepelley M."/>
            <person name="Leroy T."/>
            <person name="Li L.T."/>
            <person name="Librado P."/>
            <person name="Lopez L."/>
            <person name="Munoz A."/>
            <person name="Noel B."/>
            <person name="Pallavicini A."/>
            <person name="Perrotta G."/>
            <person name="Poncet V."/>
            <person name="Pot D."/>
            <person name="Priyono X."/>
            <person name="Rigoreau M."/>
            <person name="Rouard M."/>
            <person name="Rozas J."/>
            <person name="Tranchant-Dubreuil C."/>
            <person name="VanBuren R."/>
            <person name="Zhang Q."/>
            <person name="Andrade A.C."/>
            <person name="Argout X."/>
            <person name="Bertrand B."/>
            <person name="de Kochko A."/>
            <person name="Graziosi G."/>
            <person name="Henry R.J."/>
            <person name="Jayarama X."/>
            <person name="Ming R."/>
            <person name="Nagai C."/>
            <person name="Rounsley S."/>
            <person name="Sankoff D."/>
            <person name="Giuliano G."/>
            <person name="Albert V.A."/>
            <person name="Wincker P."/>
            <person name="Lashermes P."/>
        </authorList>
    </citation>
    <scope>NUCLEOTIDE SEQUENCE [LARGE SCALE GENOMIC DNA]</scope>
    <source>
        <strain evidence="9">cv. DH200-94</strain>
    </source>
</reference>
<keyword evidence="9" id="KW-1185">Reference proteome</keyword>
<feature type="compositionally biased region" description="Acidic residues" evidence="6">
    <location>
        <begin position="196"/>
        <end position="212"/>
    </location>
</feature>
<evidence type="ECO:0000256" key="1">
    <source>
        <dbReference type="ARBA" id="ARBA00004123"/>
    </source>
</evidence>
<evidence type="ECO:0000259" key="7">
    <source>
        <dbReference type="PROSITE" id="PS50066"/>
    </source>
</evidence>
<evidence type="ECO:0000256" key="3">
    <source>
        <dbReference type="ARBA" id="ARBA00023125"/>
    </source>
</evidence>
<accession>A0A068UDR5</accession>
<dbReference type="OrthoDB" id="1896642at2759"/>
<keyword evidence="3" id="KW-0238">DNA-binding</keyword>
<dbReference type="Gene3D" id="3.40.1810.10">
    <property type="entry name" value="Transcription factor, MADS-box"/>
    <property type="match status" value="1"/>
</dbReference>
<keyword evidence="4" id="KW-0804">Transcription</keyword>
<evidence type="ECO:0000313" key="9">
    <source>
        <dbReference type="Proteomes" id="UP000295252"/>
    </source>
</evidence>
<dbReference type="InterPro" id="IPR036879">
    <property type="entry name" value="TF_MADSbox_sf"/>
</dbReference>
<feature type="compositionally biased region" description="Polar residues" evidence="6">
    <location>
        <begin position="290"/>
        <end position="311"/>
    </location>
</feature>
<dbReference type="SUPFAM" id="SSF55455">
    <property type="entry name" value="SRF-like"/>
    <property type="match status" value="1"/>
</dbReference>
<feature type="domain" description="MADS-box" evidence="7">
    <location>
        <begin position="17"/>
        <end position="77"/>
    </location>
</feature>